<comment type="caution">
    <text evidence="2">The sequence shown here is derived from an EMBL/GenBank/DDBJ whole genome shotgun (WGS) entry which is preliminary data.</text>
</comment>
<accession>A0A9N8N8A4</accession>
<dbReference type="Proteomes" id="UP000675121">
    <property type="component" value="Unassembled WGS sequence"/>
</dbReference>
<evidence type="ECO:0000256" key="1">
    <source>
        <dbReference type="SAM" id="SignalP"/>
    </source>
</evidence>
<dbReference type="EMBL" id="CAJNAS010000016">
    <property type="protein sequence ID" value="CAE6935692.1"/>
    <property type="molecule type" value="Genomic_DNA"/>
</dbReference>
<protein>
    <submittedName>
        <fullName evidence="2">Uncharacterized protein</fullName>
    </submittedName>
</protein>
<evidence type="ECO:0000313" key="3">
    <source>
        <dbReference type="Proteomes" id="UP000675121"/>
    </source>
</evidence>
<proteinExistence type="predicted"/>
<feature type="signal peptide" evidence="1">
    <location>
        <begin position="1"/>
        <end position="22"/>
    </location>
</feature>
<dbReference type="AlphaFoldDB" id="A0A9N8N8A4"/>
<feature type="chain" id="PRO_5040410229" evidence="1">
    <location>
        <begin position="23"/>
        <end position="49"/>
    </location>
</feature>
<sequence length="49" mass="5594">MKQTKSLFAMGLVAVTVLMAFAPEAVQASPRTACHWTHHHMHRVCHRMH</sequence>
<organism evidence="2 3">
    <name type="scientific">Paraburkholderia domus</name>
    <dbReference type="NCBI Taxonomy" id="2793075"/>
    <lineage>
        <taxon>Bacteria</taxon>
        <taxon>Pseudomonadati</taxon>
        <taxon>Pseudomonadota</taxon>
        <taxon>Betaproteobacteria</taxon>
        <taxon>Burkholderiales</taxon>
        <taxon>Burkholderiaceae</taxon>
        <taxon>Paraburkholderia</taxon>
    </lineage>
</organism>
<keyword evidence="1" id="KW-0732">Signal</keyword>
<gene>
    <name evidence="2" type="ORF">R70211_05377</name>
</gene>
<keyword evidence="3" id="KW-1185">Reference proteome</keyword>
<name>A0A9N8N8A4_9BURK</name>
<evidence type="ECO:0000313" key="2">
    <source>
        <dbReference type="EMBL" id="CAE6935692.1"/>
    </source>
</evidence>
<reference evidence="2" key="1">
    <citation type="submission" date="2021-02" db="EMBL/GenBank/DDBJ databases">
        <authorList>
            <person name="Vanwijnsberghe S."/>
        </authorList>
    </citation>
    <scope>NUCLEOTIDE SEQUENCE</scope>
    <source>
        <strain evidence="2">R-70211</strain>
    </source>
</reference>